<evidence type="ECO:0000313" key="3">
    <source>
        <dbReference type="Proteomes" id="UP001177023"/>
    </source>
</evidence>
<dbReference type="EMBL" id="CATQJA010002707">
    <property type="protein sequence ID" value="CAJ0586138.1"/>
    <property type="molecule type" value="Genomic_DNA"/>
</dbReference>
<keyword evidence="1" id="KW-0812">Transmembrane</keyword>
<feature type="transmembrane region" description="Helical" evidence="1">
    <location>
        <begin position="20"/>
        <end position="39"/>
    </location>
</feature>
<proteinExistence type="predicted"/>
<protein>
    <submittedName>
        <fullName evidence="2">Uncharacterized protein</fullName>
    </submittedName>
</protein>
<dbReference type="Proteomes" id="UP001177023">
    <property type="component" value="Unassembled WGS sequence"/>
</dbReference>
<organism evidence="2 3">
    <name type="scientific">Mesorhabditis spiculigera</name>
    <dbReference type="NCBI Taxonomy" id="96644"/>
    <lineage>
        <taxon>Eukaryota</taxon>
        <taxon>Metazoa</taxon>
        <taxon>Ecdysozoa</taxon>
        <taxon>Nematoda</taxon>
        <taxon>Chromadorea</taxon>
        <taxon>Rhabditida</taxon>
        <taxon>Rhabditina</taxon>
        <taxon>Rhabditomorpha</taxon>
        <taxon>Rhabditoidea</taxon>
        <taxon>Rhabditidae</taxon>
        <taxon>Mesorhabditinae</taxon>
        <taxon>Mesorhabditis</taxon>
    </lineage>
</organism>
<keyword evidence="1" id="KW-0472">Membrane</keyword>
<comment type="caution">
    <text evidence="2">The sequence shown here is derived from an EMBL/GenBank/DDBJ whole genome shotgun (WGS) entry which is preliminary data.</text>
</comment>
<accession>A0AA36DF47</accession>
<sequence>MVTSDQTASKVKEDLHTFQVLAMLAGFTLMCAWIAWNVVSVVRARNSIPLELRQQYIANKLAEMEMMYACMGDEDDSVRKDEVDPEGIDVQT</sequence>
<evidence type="ECO:0000313" key="2">
    <source>
        <dbReference type="EMBL" id="CAJ0586138.1"/>
    </source>
</evidence>
<name>A0AA36DF47_9BILA</name>
<reference evidence="2" key="1">
    <citation type="submission" date="2023-06" db="EMBL/GenBank/DDBJ databases">
        <authorList>
            <person name="Delattre M."/>
        </authorList>
    </citation>
    <scope>NUCLEOTIDE SEQUENCE</scope>
    <source>
        <strain evidence="2">AF72</strain>
    </source>
</reference>
<feature type="non-terminal residue" evidence="2">
    <location>
        <position position="1"/>
    </location>
</feature>
<gene>
    <name evidence="2" type="ORF">MSPICULIGERA_LOCUS24146</name>
</gene>
<keyword evidence="3" id="KW-1185">Reference proteome</keyword>
<dbReference type="AlphaFoldDB" id="A0AA36DF47"/>
<keyword evidence="1" id="KW-1133">Transmembrane helix</keyword>
<evidence type="ECO:0000256" key="1">
    <source>
        <dbReference type="SAM" id="Phobius"/>
    </source>
</evidence>